<keyword evidence="2" id="KW-1185">Reference proteome</keyword>
<dbReference type="OrthoDB" id="6537357at2"/>
<gene>
    <name evidence="1" type="ORF">HGR_09765</name>
</gene>
<comment type="caution">
    <text evidence="1">The sequence shown here is derived from an EMBL/GenBank/DDBJ whole genome shotgun (WGS) entry which is preliminary data.</text>
</comment>
<accession>F3KU21</accession>
<dbReference type="AlphaFoldDB" id="F3KU21"/>
<dbReference type="RefSeq" id="WP_006298019.1">
    <property type="nucleotide sequence ID" value="NZ_AEGR01000059.1"/>
</dbReference>
<reference evidence="1 2" key="1">
    <citation type="journal article" date="2011" name="EMBO J.">
        <title>Structural diversity of bacterial flagellar motors.</title>
        <authorList>
            <person name="Chen S."/>
            <person name="Beeby M."/>
            <person name="Murphy G.E."/>
            <person name="Leadbetter J.R."/>
            <person name="Hendrixson D.R."/>
            <person name="Briegel A."/>
            <person name="Li Z."/>
            <person name="Shi J."/>
            <person name="Tocheva E.I."/>
            <person name="Muller A."/>
            <person name="Dobro M.J."/>
            <person name="Jensen G.J."/>
        </authorList>
    </citation>
    <scope>NUCLEOTIDE SEQUENCE [LARGE SCALE GENOMIC DNA]</scope>
    <source>
        <strain evidence="1 2">ATCC 19624</strain>
    </source>
</reference>
<name>F3KU21_9BURK</name>
<dbReference type="EMBL" id="AEGR01000059">
    <property type="protein sequence ID" value="EGI76704.1"/>
    <property type="molecule type" value="Genomic_DNA"/>
</dbReference>
<evidence type="ECO:0000313" key="2">
    <source>
        <dbReference type="Proteomes" id="UP000016368"/>
    </source>
</evidence>
<sequence>MGVDTPVAAVLALWNDVDPIHDADYNDWHANEHVPERLTVPGMLWGLRFLATAGVAGPRYLTLYGLRDAQVLDSAAYQHLLAWPTPMSARMRRVMHGISRAVYDVVATQGSLAASGLLLSEDQDLGQPTPTPGEIDAAPGLLRGLRRPDTQPLPWLQTGQSGFQPPLSLRLIALAAGPMALKAPAVPGVSRYRRLPVSGDGQF</sequence>
<protein>
    <submittedName>
        <fullName evidence="1">Uncharacterized protein</fullName>
    </submittedName>
</protein>
<dbReference type="STRING" id="887062.HGR_09765"/>
<proteinExistence type="predicted"/>
<dbReference type="Proteomes" id="UP000016368">
    <property type="component" value="Unassembled WGS sequence"/>
</dbReference>
<dbReference type="eggNOG" id="ENOG5032SHA">
    <property type="taxonomic scope" value="Bacteria"/>
</dbReference>
<evidence type="ECO:0000313" key="1">
    <source>
        <dbReference type="EMBL" id="EGI76704.1"/>
    </source>
</evidence>
<organism evidence="1 2">
    <name type="scientific">Hylemonella gracilis ATCC 19624</name>
    <dbReference type="NCBI Taxonomy" id="887062"/>
    <lineage>
        <taxon>Bacteria</taxon>
        <taxon>Pseudomonadati</taxon>
        <taxon>Pseudomonadota</taxon>
        <taxon>Betaproteobacteria</taxon>
        <taxon>Burkholderiales</taxon>
        <taxon>Comamonadaceae</taxon>
        <taxon>Hylemonella</taxon>
    </lineage>
</organism>